<protein>
    <submittedName>
        <fullName evidence="4">Serine/threonine protein kinase</fullName>
    </submittedName>
</protein>
<accession>I4H9H5</accession>
<evidence type="ECO:0000313" key="4">
    <source>
        <dbReference type="EMBL" id="CCI18699.1"/>
    </source>
</evidence>
<dbReference type="Pfam" id="PF03781">
    <property type="entry name" value="FGE-sulfatase"/>
    <property type="match status" value="1"/>
</dbReference>
<dbReference type="AlphaFoldDB" id="I4H9H5"/>
<reference evidence="4 5" key="1">
    <citation type="submission" date="2012-04" db="EMBL/GenBank/DDBJ databases">
        <authorList>
            <person name="Genoscope - CEA"/>
        </authorList>
    </citation>
    <scope>NUCLEOTIDE SEQUENCE [LARGE SCALE GENOMIC DNA]</scope>
    <source>
        <strain evidence="4 5">9807</strain>
    </source>
</reference>
<name>I4H9H5_MICAE</name>
<keyword evidence="4" id="KW-0418">Kinase</keyword>
<dbReference type="RefSeq" id="WP_002788725.1">
    <property type="nucleotide sequence ID" value="NZ_HE973364.1"/>
</dbReference>
<dbReference type="InterPro" id="IPR042095">
    <property type="entry name" value="SUMF_sf"/>
</dbReference>
<dbReference type="GO" id="GO:0004674">
    <property type="term" value="F:protein serine/threonine kinase activity"/>
    <property type="evidence" value="ECO:0007669"/>
    <property type="project" value="UniProtKB-KW"/>
</dbReference>
<dbReference type="EMBL" id="CAIM01000369">
    <property type="protein sequence ID" value="CCI18699.1"/>
    <property type="molecule type" value="Genomic_DNA"/>
</dbReference>
<dbReference type="PANTHER" id="PTHR23150:SF19">
    <property type="entry name" value="FORMYLGLYCINE-GENERATING ENZYME"/>
    <property type="match status" value="1"/>
</dbReference>
<evidence type="ECO:0000256" key="1">
    <source>
        <dbReference type="SAM" id="Coils"/>
    </source>
</evidence>
<dbReference type="InterPro" id="IPR005532">
    <property type="entry name" value="SUMF_dom"/>
</dbReference>
<dbReference type="Proteomes" id="UP000003613">
    <property type="component" value="Unassembled WGS sequence"/>
</dbReference>
<sequence length="675" mass="78829">MDAVMIEQIVVGISRVALKLMERLLSNDDQASRHGASVVENNSEVKKAELSYYKKKLELDNQSLQLQRKQRKFTLELALHQFKCELVQQETDNEIPRERIGLENLSLELKEIKIAIQKEQRNLSYLRQELLREQQEKEIELKLQEIQAEWDKDTWLSQLSRFETEQILKKYQQTLLILACLPSVASDRSLAAIRELDFKLEMRKVGSFLADYYSVNDQLYPVKFFGDYFKQPIEEIEIERLHSLLSCVPVYIIYTDIRSDAVTFRVASWKMQDEQAMSFSPIEWNWREVERELLKAGKTEDEILLIIRAVIIKIHQILLAFYIDIYYLNLDPYYEVRLPNIEIEKELIQPYSDLLKAKQKKVREAYEQQLARRFEEEKEREENKRGVEVEEEDCSQEEEKGKEFSFEIITVDPRGNIIKPRLGKGFQKSENLGNNIDLEIVYIPGGTFLMGSPDGEGHNYEKPQHRVTVPSFYMGKYPITQEQWRIIASQAKIDIDLSLDPSYFKGNNRPVECVNWYQAVEFCKRLSKLTQKDYHLPSEAQWEYACRAGTTTPFAFGATLSTEIANYHGNYTYADGKKGTYRQQTTPVGQFPPNAFGLYDMHGQVWEWCADDWHDSYTGAPEDGSAWITENNNRSLLRGGSWYGNPGLCRSAFRSFFARRVSTYHYYGFRVVCGC</sequence>
<organism evidence="4 5">
    <name type="scientific">Microcystis aeruginosa PCC 9807</name>
    <dbReference type="NCBI Taxonomy" id="1160283"/>
    <lineage>
        <taxon>Bacteria</taxon>
        <taxon>Bacillati</taxon>
        <taxon>Cyanobacteriota</taxon>
        <taxon>Cyanophyceae</taxon>
        <taxon>Oscillatoriophycideae</taxon>
        <taxon>Chroococcales</taxon>
        <taxon>Microcystaceae</taxon>
        <taxon>Microcystis</taxon>
    </lineage>
</organism>
<keyword evidence="4" id="KW-0723">Serine/threonine-protein kinase</keyword>
<dbReference type="GO" id="GO:0120147">
    <property type="term" value="F:formylglycine-generating oxidase activity"/>
    <property type="evidence" value="ECO:0007669"/>
    <property type="project" value="TreeGrafter"/>
</dbReference>
<feature type="region of interest" description="Disordered" evidence="2">
    <location>
        <begin position="374"/>
        <end position="396"/>
    </location>
</feature>
<feature type="domain" description="Sulfatase-modifying factor enzyme-like" evidence="3">
    <location>
        <begin position="439"/>
        <end position="672"/>
    </location>
</feature>
<dbReference type="PANTHER" id="PTHR23150">
    <property type="entry name" value="SULFATASE MODIFYING FACTOR 1, 2"/>
    <property type="match status" value="1"/>
</dbReference>
<dbReference type="InterPro" id="IPR016187">
    <property type="entry name" value="CTDL_fold"/>
</dbReference>
<dbReference type="Gene3D" id="3.90.1580.10">
    <property type="entry name" value="paralog of FGE (formylglycine-generating enzyme)"/>
    <property type="match status" value="1"/>
</dbReference>
<keyword evidence="4" id="KW-0808">Transferase</keyword>
<dbReference type="SUPFAM" id="SSF56436">
    <property type="entry name" value="C-type lectin-like"/>
    <property type="match status" value="1"/>
</dbReference>
<keyword evidence="1" id="KW-0175">Coiled coil</keyword>
<proteinExistence type="predicted"/>
<evidence type="ECO:0000256" key="2">
    <source>
        <dbReference type="SAM" id="MobiDB-lite"/>
    </source>
</evidence>
<comment type="caution">
    <text evidence="4">The sequence shown here is derived from an EMBL/GenBank/DDBJ whole genome shotgun (WGS) entry which is preliminary data.</text>
</comment>
<feature type="coiled-coil region" evidence="1">
    <location>
        <begin position="102"/>
        <end position="147"/>
    </location>
</feature>
<dbReference type="InterPro" id="IPR051043">
    <property type="entry name" value="Sulfatase_Mod_Factor_Kinase"/>
</dbReference>
<gene>
    <name evidence="4" type="ORF">MICAF_4300004</name>
</gene>
<evidence type="ECO:0000259" key="3">
    <source>
        <dbReference type="Pfam" id="PF03781"/>
    </source>
</evidence>
<feature type="compositionally biased region" description="Basic and acidic residues" evidence="2">
    <location>
        <begin position="374"/>
        <end position="388"/>
    </location>
</feature>
<dbReference type="HOGENOM" id="CLU_010181_0_0_3"/>
<evidence type="ECO:0000313" key="5">
    <source>
        <dbReference type="Proteomes" id="UP000003613"/>
    </source>
</evidence>